<dbReference type="NCBIfam" id="TIGR01640">
    <property type="entry name" value="F_box_assoc_1"/>
    <property type="match status" value="1"/>
</dbReference>
<dbReference type="InterPro" id="IPR011043">
    <property type="entry name" value="Gal_Oxase/kelch_b-propeller"/>
</dbReference>
<feature type="domain" description="F-box" evidence="1">
    <location>
        <begin position="4"/>
        <end position="50"/>
    </location>
</feature>
<dbReference type="InterPro" id="IPR006527">
    <property type="entry name" value="F-box-assoc_dom_typ1"/>
</dbReference>
<sequence>MDATIPIPKLPNDVIIEILTWLPVKSLLKFKCVCTSWRALISSQRFIKAHLDNSKLAPNSAHDMIAFNCPGNLKQCSVSSMLYESVSQVFDLGLPLYSLKGFKVEGSCNGLLLMTLSKRQTILWNPCTRTYKKLPHFGVEIAEDYYPDYDLGYDKSSDDYKVVGFFDNFTDLSDVIVVVYSLRNDEWKRIKNINGRNVKAGRAAFANGKLYYFTYPDYKYRSDWNILPLDLEKEEEYETLQMPSYVKLGDHSSLAVSEGSLFLLCTHLTCADVWMLDGSSVGIENWTKVVTMPCCPDGGWKYNRTMLLYVLKNGLVMFRGATFVVYNAKDGSFRYPRIRNTGESLSVGVYTYVESLVSPVGMG</sequence>
<dbReference type="Pfam" id="PF00646">
    <property type="entry name" value="F-box"/>
    <property type="match status" value="1"/>
</dbReference>
<organism evidence="2">
    <name type="scientific">Salvia miltiorrhiza</name>
    <name type="common">Chinese sage</name>
    <dbReference type="NCBI Taxonomy" id="226208"/>
    <lineage>
        <taxon>Eukaryota</taxon>
        <taxon>Viridiplantae</taxon>
        <taxon>Streptophyta</taxon>
        <taxon>Embryophyta</taxon>
        <taxon>Tracheophyta</taxon>
        <taxon>Spermatophyta</taxon>
        <taxon>Magnoliopsida</taxon>
        <taxon>eudicotyledons</taxon>
        <taxon>Gunneridae</taxon>
        <taxon>Pentapetalae</taxon>
        <taxon>asterids</taxon>
        <taxon>lamiids</taxon>
        <taxon>Lamiales</taxon>
        <taxon>Lamiaceae</taxon>
        <taxon>Nepetoideae</taxon>
        <taxon>Mentheae</taxon>
        <taxon>Salviinae</taxon>
        <taxon>Salvia</taxon>
        <taxon>Salvia incertae sedis</taxon>
    </lineage>
</organism>
<protein>
    <submittedName>
        <fullName evidence="2">Kelch repeat F-box 7 protein</fullName>
    </submittedName>
</protein>
<proteinExistence type="evidence at transcript level"/>
<evidence type="ECO:0000259" key="1">
    <source>
        <dbReference type="PROSITE" id="PS50181"/>
    </source>
</evidence>
<dbReference type="Gene3D" id="1.20.1280.50">
    <property type="match status" value="1"/>
</dbReference>
<dbReference type="SUPFAM" id="SSF50965">
    <property type="entry name" value="Galactose oxidase, central domain"/>
    <property type="match status" value="1"/>
</dbReference>
<dbReference type="PANTHER" id="PTHR31672">
    <property type="entry name" value="BNACNNG10540D PROTEIN"/>
    <property type="match status" value="1"/>
</dbReference>
<reference evidence="2" key="1">
    <citation type="journal article" date="2020" name="Genes (Basel)">
        <title>Systematic Analysis of Kelch Repeat F-box (KFB) Protein Gene Family and Identification of Phenolic Acid Regulation Members in Salvia miltiorrhiza Bunge.</title>
        <authorList>
            <person name="Yu H."/>
            <person name="Jiang M."/>
            <person name="Xing B."/>
            <person name="Liang L."/>
            <person name="Zhang B."/>
            <person name="Liang Z."/>
        </authorList>
    </citation>
    <scope>NUCLEOTIDE SEQUENCE</scope>
</reference>
<name>A0A7H1K133_SALMI</name>
<dbReference type="SMART" id="SM00256">
    <property type="entry name" value="FBOX"/>
    <property type="match status" value="1"/>
</dbReference>
<dbReference type="InterPro" id="IPR015915">
    <property type="entry name" value="Kelch-typ_b-propeller"/>
</dbReference>
<dbReference type="Pfam" id="PF07734">
    <property type="entry name" value="FBA_1"/>
    <property type="match status" value="1"/>
</dbReference>
<dbReference type="Gene3D" id="2.120.10.80">
    <property type="entry name" value="Kelch-type beta propeller"/>
    <property type="match status" value="1"/>
</dbReference>
<dbReference type="EMBL" id="MN259130">
    <property type="protein sequence ID" value="QNT17571.1"/>
    <property type="molecule type" value="mRNA"/>
</dbReference>
<dbReference type="PANTHER" id="PTHR31672:SF13">
    <property type="entry name" value="F-BOX PROTEIN CPR30-LIKE"/>
    <property type="match status" value="1"/>
</dbReference>
<accession>A0A7H1K133</accession>
<gene>
    <name evidence="2" type="primary">KFB7</name>
</gene>
<dbReference type="SUPFAM" id="SSF81383">
    <property type="entry name" value="F-box domain"/>
    <property type="match status" value="1"/>
</dbReference>
<dbReference type="InterPro" id="IPR017451">
    <property type="entry name" value="F-box-assoc_interact_dom"/>
</dbReference>
<dbReference type="InterPro" id="IPR036047">
    <property type="entry name" value="F-box-like_dom_sf"/>
</dbReference>
<dbReference type="InterPro" id="IPR050796">
    <property type="entry name" value="SCF_F-box_component"/>
</dbReference>
<evidence type="ECO:0000313" key="2">
    <source>
        <dbReference type="EMBL" id="QNT17571.1"/>
    </source>
</evidence>
<dbReference type="AlphaFoldDB" id="A0A7H1K133"/>
<dbReference type="PROSITE" id="PS50181">
    <property type="entry name" value="FBOX"/>
    <property type="match status" value="1"/>
</dbReference>
<dbReference type="InterPro" id="IPR001810">
    <property type="entry name" value="F-box_dom"/>
</dbReference>
<dbReference type="CDD" id="cd22157">
    <property type="entry name" value="F-box_AtFBW1-like"/>
    <property type="match status" value="1"/>
</dbReference>